<evidence type="ECO:0000313" key="2">
    <source>
        <dbReference type="EMBL" id="VEL13665.1"/>
    </source>
</evidence>
<name>A0A3S4ZWC1_9PLAT</name>
<keyword evidence="3" id="KW-1185">Reference proteome</keyword>
<dbReference type="Proteomes" id="UP000784294">
    <property type="component" value="Unassembled WGS sequence"/>
</dbReference>
<sequence length="299" mass="32276">MPRPSPRKTGFCSPDDRIFHEGITRLPNEVSIIGNEKIKEQGGQEIERGEDAGGNEDGPEFASNEAEIEGDESACPINSNFEIAVHNKTISPPSVEVNMPRLIWHSESQSPNSARNQLIPHSRDPSILGNVHGKSCSSHLSYSSSSSPSSSSSSASLASSDSDSITTDNDEPGNTERQSSVRVASGHLVSTGGCIINTGQLRCHQRSSRRHRLISPASRSAIRTGLSLCLPDGNVCQRLPSSAGQLTLESLTGDCRLPESRTVGLGRQKIDKTEETRRATSWSQFEAADDDAFLESLYF</sequence>
<feature type="compositionally biased region" description="Low complexity" evidence="1">
    <location>
        <begin position="135"/>
        <end position="164"/>
    </location>
</feature>
<evidence type="ECO:0000313" key="3">
    <source>
        <dbReference type="Proteomes" id="UP000784294"/>
    </source>
</evidence>
<protein>
    <submittedName>
        <fullName evidence="2">Uncharacterized protein</fullName>
    </submittedName>
</protein>
<feature type="region of interest" description="Disordered" evidence="1">
    <location>
        <begin position="34"/>
        <end position="72"/>
    </location>
</feature>
<proteinExistence type="predicted"/>
<gene>
    <name evidence="2" type="ORF">PXEA_LOCUS7105</name>
</gene>
<feature type="region of interest" description="Disordered" evidence="1">
    <location>
        <begin position="108"/>
        <end position="183"/>
    </location>
</feature>
<organism evidence="2 3">
    <name type="scientific">Protopolystoma xenopodis</name>
    <dbReference type="NCBI Taxonomy" id="117903"/>
    <lineage>
        <taxon>Eukaryota</taxon>
        <taxon>Metazoa</taxon>
        <taxon>Spiralia</taxon>
        <taxon>Lophotrochozoa</taxon>
        <taxon>Platyhelminthes</taxon>
        <taxon>Monogenea</taxon>
        <taxon>Polyopisthocotylea</taxon>
        <taxon>Polystomatidea</taxon>
        <taxon>Polystomatidae</taxon>
        <taxon>Protopolystoma</taxon>
    </lineage>
</organism>
<dbReference type="EMBL" id="CAAALY010018465">
    <property type="protein sequence ID" value="VEL13665.1"/>
    <property type="molecule type" value="Genomic_DNA"/>
</dbReference>
<feature type="compositionally biased region" description="Basic and acidic residues" evidence="1">
    <location>
        <begin position="36"/>
        <end position="51"/>
    </location>
</feature>
<accession>A0A3S4ZWC1</accession>
<reference evidence="2" key="1">
    <citation type="submission" date="2018-11" db="EMBL/GenBank/DDBJ databases">
        <authorList>
            <consortium name="Pathogen Informatics"/>
        </authorList>
    </citation>
    <scope>NUCLEOTIDE SEQUENCE</scope>
</reference>
<dbReference type="AlphaFoldDB" id="A0A3S4ZWC1"/>
<evidence type="ECO:0000256" key="1">
    <source>
        <dbReference type="SAM" id="MobiDB-lite"/>
    </source>
</evidence>
<comment type="caution">
    <text evidence="2">The sequence shown here is derived from an EMBL/GenBank/DDBJ whole genome shotgun (WGS) entry which is preliminary data.</text>
</comment>